<dbReference type="PANTHER" id="PTHR33209">
    <property type="entry name" value="PROTEASE 4"/>
    <property type="match status" value="1"/>
</dbReference>
<organism evidence="6 7">
    <name type="scientific">Nocardioides imazamoxiresistens</name>
    <dbReference type="NCBI Taxonomy" id="3231893"/>
    <lineage>
        <taxon>Bacteria</taxon>
        <taxon>Bacillati</taxon>
        <taxon>Actinomycetota</taxon>
        <taxon>Actinomycetes</taxon>
        <taxon>Propionibacteriales</taxon>
        <taxon>Nocardioidaceae</taxon>
        <taxon>Nocardioides</taxon>
    </lineage>
</organism>
<dbReference type="InterPro" id="IPR004634">
    <property type="entry name" value="Pept_S49_pIV"/>
</dbReference>
<dbReference type="Gene3D" id="3.90.226.10">
    <property type="entry name" value="2-enoyl-CoA Hydratase, Chain A, domain 1"/>
    <property type="match status" value="3"/>
</dbReference>
<dbReference type="SUPFAM" id="SSF52096">
    <property type="entry name" value="ClpP/crotonase"/>
    <property type="match status" value="2"/>
</dbReference>
<dbReference type="InterPro" id="IPR047217">
    <property type="entry name" value="S49_SppA_67K_type_N"/>
</dbReference>
<dbReference type="Gene3D" id="6.20.330.10">
    <property type="match status" value="1"/>
</dbReference>
<dbReference type="Pfam" id="PF01343">
    <property type="entry name" value="Peptidase_S49"/>
    <property type="match status" value="2"/>
</dbReference>
<protein>
    <submittedName>
        <fullName evidence="6">S49 family peptidase</fullName>
    </submittedName>
</protein>
<name>A0ABU3PX13_9ACTN</name>
<sequence length="606" mass="63480">MAVRIPDQLRPDQLRQYLDPLVASFTSVTKVAGRRGGRERLLLEVDLARGLLEAPPATPVEAFRSMQTPTLRSLVRALEKAADDAEVVGLVVHVGDVGLTASAELHAAVGRFRAAGKRAVAWAETYGEMVGGNAAYHLASAFDEVWLQPTGQVGLVGVSAQATFLRGTLDKLGVQTQLGQRYEYKTAANQLLERGLTDPHREMLSAIVGSLTDTLVADVAAARGRSVDEVRAALEAGPLSATEAVERGLVDRLGYRDDVYTALRSDLERAGGGEVTLRYAERYLKPGGPLAGLVDQLPTPKGKGVVAVVGAYGPIHLGRNGGSNPFGGPSIGSDSLAAALRSAGRDENVRAVVLRIDSPGGSAVASDAVRNAILQVRAGGTPVVASMGAVAGSGGYFIAMPCDRVLAGAATLTGSIGVLGGKQVLTETLGRIGVESETVRAGRFSDMFSTDRPFDDEEWARFEGWLDDIYLDFTTKAAQDRGMGLEDLQAVARGRVWTGVDAAERGLVDTLGGLSAAVDVAVELAGTTRSDVDVRAWPKPNPFAALNPPESSEAPAAALLTGAGAPAPVLLGEGFELADRVLGLLVERAGLPAYGVLTTPWRIRLR</sequence>
<evidence type="ECO:0000256" key="3">
    <source>
        <dbReference type="ARBA" id="ARBA00022801"/>
    </source>
</evidence>
<accession>A0ABU3PX13</accession>
<evidence type="ECO:0000256" key="2">
    <source>
        <dbReference type="ARBA" id="ARBA00022670"/>
    </source>
</evidence>
<dbReference type="InterPro" id="IPR047272">
    <property type="entry name" value="S49_SppA_C"/>
</dbReference>
<dbReference type="RefSeq" id="WP_315732848.1">
    <property type="nucleotide sequence ID" value="NZ_JAVYII010000004.1"/>
</dbReference>
<evidence type="ECO:0000313" key="6">
    <source>
        <dbReference type="EMBL" id="MDT9593367.1"/>
    </source>
</evidence>
<keyword evidence="3" id="KW-0378">Hydrolase</keyword>
<keyword evidence="2" id="KW-0645">Protease</keyword>
<dbReference type="PIRSF" id="PIRSF001217">
    <property type="entry name" value="Protease_4_SppA"/>
    <property type="match status" value="1"/>
</dbReference>
<dbReference type="Proteomes" id="UP001268542">
    <property type="component" value="Unassembled WGS sequence"/>
</dbReference>
<keyword evidence="4" id="KW-0720">Serine protease</keyword>
<comment type="similarity">
    <text evidence="1">Belongs to the peptidase S49 family.</text>
</comment>
<dbReference type="CDD" id="cd07018">
    <property type="entry name" value="S49_SppA_67K_type"/>
    <property type="match status" value="1"/>
</dbReference>
<feature type="domain" description="Peptidase S49" evidence="5">
    <location>
        <begin position="112"/>
        <end position="265"/>
    </location>
</feature>
<evidence type="ECO:0000313" key="7">
    <source>
        <dbReference type="Proteomes" id="UP001268542"/>
    </source>
</evidence>
<evidence type="ECO:0000256" key="4">
    <source>
        <dbReference type="ARBA" id="ARBA00022825"/>
    </source>
</evidence>
<comment type="caution">
    <text evidence="6">The sequence shown here is derived from an EMBL/GenBank/DDBJ whole genome shotgun (WGS) entry which is preliminary data.</text>
</comment>
<feature type="domain" description="Peptidase S49" evidence="5">
    <location>
        <begin position="379"/>
        <end position="526"/>
    </location>
</feature>
<evidence type="ECO:0000259" key="5">
    <source>
        <dbReference type="Pfam" id="PF01343"/>
    </source>
</evidence>
<proteinExistence type="inferred from homology"/>
<dbReference type="CDD" id="cd07023">
    <property type="entry name" value="S49_Sppa_N_C"/>
    <property type="match status" value="1"/>
</dbReference>
<reference evidence="6 7" key="1">
    <citation type="submission" date="2023-08" db="EMBL/GenBank/DDBJ databases">
        <title>Nocardioides seae sp. nov., a bacterium isolated from a soil.</title>
        <authorList>
            <person name="Wang X."/>
        </authorList>
    </citation>
    <scope>NUCLEOTIDE SEQUENCE [LARGE SCALE GENOMIC DNA]</scope>
    <source>
        <strain evidence="6 7">YZH12</strain>
    </source>
</reference>
<keyword evidence="7" id="KW-1185">Reference proteome</keyword>
<gene>
    <name evidence="6" type="ORF">RDV89_09835</name>
</gene>
<dbReference type="InterPro" id="IPR002142">
    <property type="entry name" value="Peptidase_S49"/>
</dbReference>
<dbReference type="PANTHER" id="PTHR33209:SF1">
    <property type="entry name" value="PEPTIDASE S49 DOMAIN-CONTAINING PROTEIN"/>
    <property type="match status" value="1"/>
</dbReference>
<dbReference type="InterPro" id="IPR029045">
    <property type="entry name" value="ClpP/crotonase-like_dom_sf"/>
</dbReference>
<evidence type="ECO:0000256" key="1">
    <source>
        <dbReference type="ARBA" id="ARBA00008683"/>
    </source>
</evidence>
<dbReference type="EMBL" id="JAVYII010000004">
    <property type="protein sequence ID" value="MDT9593367.1"/>
    <property type="molecule type" value="Genomic_DNA"/>
</dbReference>